<dbReference type="RefSeq" id="WP_099877222.1">
    <property type="nucleotide sequence ID" value="NZ_CP024608.1"/>
</dbReference>
<dbReference type="CDD" id="cd05931">
    <property type="entry name" value="FAAL"/>
    <property type="match status" value="1"/>
</dbReference>
<dbReference type="GO" id="GO:0071766">
    <property type="term" value="P:Actinobacterium-type cell wall biogenesis"/>
    <property type="evidence" value="ECO:0007669"/>
    <property type="project" value="UniProtKB-ARBA"/>
</dbReference>
<dbReference type="FunFam" id="3.40.50.12780:FF:000013">
    <property type="entry name" value="Long-chain-fatty-acid--AMP ligase FadD32"/>
    <property type="match status" value="1"/>
</dbReference>
<dbReference type="OrthoDB" id="5480912at2"/>
<dbReference type="InterPro" id="IPR000873">
    <property type="entry name" value="AMP-dep_synth/lig_dom"/>
</dbReference>
<comment type="similarity">
    <text evidence="1">Belongs to the ATP-dependent AMP-binding enzyme family.</text>
</comment>
<evidence type="ECO:0000259" key="4">
    <source>
        <dbReference type="Pfam" id="PF00550"/>
    </source>
</evidence>
<dbReference type="InterPro" id="IPR020845">
    <property type="entry name" value="AMP-binding_CS"/>
</dbReference>
<dbReference type="PANTHER" id="PTHR22754">
    <property type="entry name" value="DISCO-INTERACTING PROTEIN 2 DIP2 -RELATED"/>
    <property type="match status" value="1"/>
</dbReference>
<sequence length="1158" mass="125504">MNHHHFIDVLEAQAARRAGHPAVQFLADGREVSATASFAALHERAVSLAALLQQRYAPEARILLMLPSGMEYVDTFCACQYAGMIAVPLFAPQSRRPRHLDRVRNIVADARPALILSTEAAQPVLRELAASLGIEVDILTVAQLDAAPAAPAWRRPVSAPDAVAFLQYTSGSTGAPKGVVVRQRNLLANLELMRAGVDFLPDDCMVNWLPLYHDMGLIGGLLLPIYAGMRCVLMETKSFVQSPSVWLQAISRYRGTASFAPNSAYALCVSGIDDATIAQLDLSCWKHAISGAEPVHAATLAAFGARFADAGFRQQALCPGYGQAEATLCVCTVAASELPLTLRLDKTALQNGRVVLVQDSGDAAEFVGCGPAQALHRIAIVNPDTMSHCAPGEIGEIWLHGPSNADAYWDQPEISEQTFRARAAGDDAHYLRSGDLGFMHEGQLVICGRLKDLIILNGRNLYPNDIEFAVTQAESGIRAGRIAAFSVPDPHGAREQLVIVAEPHRRCVDGAARELLFAAVRDAVREAADCAVDVIVLIAAATIPMTTSGKISRSGARRQYLDNTLEVIAVTGGQAAGTALPQALPDLATLRAAGATEEEMAVACAAWLNLQVVALRPGAAPDPQSTLIGLGFDSIAIATLHGRLRMHTGWHAPYETMFGAGSLDMLAQGLQRHLELQKASSDAIPALPGRAEKRQSHAQRRLWFQNRLDPRSCEHNIAVRLSLRGPLDADALRRSLHDLTERHPVLRTAYRDSTQGPLQLAMPGAPVPLRCIDLSALPALEQQENLARMVRQERDTPFDLTAGVMLRATLASCAPDQHELLIGLHHIAFDGRSAEIFLADLDRLYAAHSTGGASGFGPRPLDYADFAEWEHARLTAPLVDAELQFWHGYLSDMPHTLALPVQNGAHTGKGLHTFKLASLAVARLEQYCRSHNSTVFMGLLTLFGACLHYWSGQQRFIIGTDVAGRAHPQLDDIIGFFVNQLPLRCDVDGNPSLAKLFSRVATDAQAAYAHQELPFNLLVSAIAPERSGKESPLFQVKLNWQPERGHATALGALRIADIAQYQDGGAFDLVLDLTHGANGVTANLKYQTARFDQHAIDRFVQLWTGLVDGFEALLPLPLSLLTQQMRERDNALRLSLQQRQTSDSRALLGAARRRVAQA</sequence>
<name>A0A2D2DN63_9BURK</name>
<dbReference type="Pfam" id="PF00550">
    <property type="entry name" value="PP-binding"/>
    <property type="match status" value="1"/>
</dbReference>
<dbReference type="Gene3D" id="3.30.559.10">
    <property type="entry name" value="Chloramphenicol acetyltransferase-like domain"/>
    <property type="match status" value="1"/>
</dbReference>
<dbReference type="InterPro" id="IPR036736">
    <property type="entry name" value="ACP-like_sf"/>
</dbReference>
<feature type="domain" description="Carrier" evidence="4">
    <location>
        <begin position="618"/>
        <end position="668"/>
    </location>
</feature>
<dbReference type="SUPFAM" id="SSF47336">
    <property type="entry name" value="ACP-like"/>
    <property type="match status" value="1"/>
</dbReference>
<dbReference type="SUPFAM" id="SSF56801">
    <property type="entry name" value="Acetyl-CoA synthetase-like"/>
    <property type="match status" value="1"/>
</dbReference>
<reference evidence="6" key="1">
    <citation type="submission" date="2017-10" db="EMBL/GenBank/DDBJ databases">
        <title>Massilia psychrophilum sp. nov., a novel purple-pigmented bacterium isolated from Tianshan glacier, Xinjiang Municipality, China.</title>
        <authorList>
            <person name="Wang H."/>
        </authorList>
    </citation>
    <scope>NUCLEOTIDE SEQUENCE [LARGE SCALE GENOMIC DNA]</scope>
    <source>
        <strain evidence="6">B2</strain>
    </source>
</reference>
<dbReference type="InterPro" id="IPR040097">
    <property type="entry name" value="FAAL/FAAC"/>
</dbReference>
<dbReference type="AlphaFoldDB" id="A0A2D2DN63"/>
<dbReference type="Pfam" id="PF00501">
    <property type="entry name" value="AMP-binding"/>
    <property type="match status" value="1"/>
</dbReference>
<dbReference type="Gene3D" id="3.30.300.30">
    <property type="match status" value="1"/>
</dbReference>
<dbReference type="PROSITE" id="PS00455">
    <property type="entry name" value="AMP_BINDING"/>
    <property type="match status" value="1"/>
</dbReference>
<dbReference type="Gene3D" id="3.30.559.30">
    <property type="entry name" value="Nonribosomal peptide synthetase, condensation domain"/>
    <property type="match status" value="1"/>
</dbReference>
<dbReference type="InterPro" id="IPR009081">
    <property type="entry name" value="PP-bd_ACP"/>
</dbReference>
<protein>
    <submittedName>
        <fullName evidence="6">Peptide synthase</fullName>
    </submittedName>
</protein>
<dbReference type="InterPro" id="IPR023213">
    <property type="entry name" value="CAT-like_dom_sf"/>
</dbReference>
<dbReference type="KEGG" id="mass:CR152_19115"/>
<dbReference type="InterPro" id="IPR001242">
    <property type="entry name" value="Condensation_dom"/>
</dbReference>
<dbReference type="InterPro" id="IPR045851">
    <property type="entry name" value="AMP-bd_C_sf"/>
</dbReference>
<dbReference type="Gene3D" id="3.40.50.12780">
    <property type="entry name" value="N-terminal domain of ligase-like"/>
    <property type="match status" value="1"/>
</dbReference>
<evidence type="ECO:0000256" key="2">
    <source>
        <dbReference type="ARBA" id="ARBA00022598"/>
    </source>
</evidence>
<dbReference type="Pfam" id="PF00668">
    <property type="entry name" value="Condensation"/>
    <property type="match status" value="1"/>
</dbReference>
<dbReference type="GO" id="GO:0005886">
    <property type="term" value="C:plasma membrane"/>
    <property type="evidence" value="ECO:0007669"/>
    <property type="project" value="TreeGrafter"/>
</dbReference>
<keyword evidence="2" id="KW-0436">Ligase</keyword>
<dbReference type="EMBL" id="CP024608">
    <property type="protein sequence ID" value="ATQ76403.1"/>
    <property type="molecule type" value="Genomic_DNA"/>
</dbReference>
<evidence type="ECO:0000259" key="5">
    <source>
        <dbReference type="Pfam" id="PF00668"/>
    </source>
</evidence>
<dbReference type="SUPFAM" id="SSF52777">
    <property type="entry name" value="CoA-dependent acyltransferases"/>
    <property type="match status" value="2"/>
</dbReference>
<gene>
    <name evidence="6" type="ORF">CR152_19115</name>
</gene>
<dbReference type="GO" id="GO:0070566">
    <property type="term" value="F:adenylyltransferase activity"/>
    <property type="evidence" value="ECO:0007669"/>
    <property type="project" value="TreeGrafter"/>
</dbReference>
<dbReference type="Gene3D" id="1.10.1200.10">
    <property type="entry name" value="ACP-like"/>
    <property type="match status" value="1"/>
</dbReference>
<dbReference type="Proteomes" id="UP000229897">
    <property type="component" value="Chromosome"/>
</dbReference>
<dbReference type="InterPro" id="IPR042099">
    <property type="entry name" value="ANL_N_sf"/>
</dbReference>
<keyword evidence="7" id="KW-1185">Reference proteome</keyword>
<evidence type="ECO:0000256" key="1">
    <source>
        <dbReference type="ARBA" id="ARBA00006432"/>
    </source>
</evidence>
<evidence type="ECO:0000313" key="6">
    <source>
        <dbReference type="EMBL" id="ATQ76403.1"/>
    </source>
</evidence>
<feature type="domain" description="AMP-dependent synthetase/ligase" evidence="3">
    <location>
        <begin position="10"/>
        <end position="409"/>
    </location>
</feature>
<dbReference type="CDD" id="cd19531">
    <property type="entry name" value="LCL_NRPS-like"/>
    <property type="match status" value="1"/>
</dbReference>
<dbReference type="PANTHER" id="PTHR22754:SF32">
    <property type="entry name" value="DISCO-INTERACTING PROTEIN 2"/>
    <property type="match status" value="1"/>
</dbReference>
<proteinExistence type="inferred from homology"/>
<dbReference type="GO" id="GO:0006633">
    <property type="term" value="P:fatty acid biosynthetic process"/>
    <property type="evidence" value="ECO:0007669"/>
    <property type="project" value="TreeGrafter"/>
</dbReference>
<evidence type="ECO:0000259" key="3">
    <source>
        <dbReference type="Pfam" id="PF00501"/>
    </source>
</evidence>
<accession>A0A2D2DN63</accession>
<evidence type="ECO:0000313" key="7">
    <source>
        <dbReference type="Proteomes" id="UP000229897"/>
    </source>
</evidence>
<feature type="domain" description="Condensation" evidence="5">
    <location>
        <begin position="696"/>
        <end position="1107"/>
    </location>
</feature>
<dbReference type="GO" id="GO:0016874">
    <property type="term" value="F:ligase activity"/>
    <property type="evidence" value="ECO:0007669"/>
    <property type="project" value="UniProtKB-KW"/>
</dbReference>
<organism evidence="6 7">
    <name type="scientific">Massilia violaceinigra</name>
    <dbReference type="NCBI Taxonomy" id="2045208"/>
    <lineage>
        <taxon>Bacteria</taxon>
        <taxon>Pseudomonadati</taxon>
        <taxon>Pseudomonadota</taxon>
        <taxon>Betaproteobacteria</taxon>
        <taxon>Burkholderiales</taxon>
        <taxon>Oxalobacteraceae</taxon>
        <taxon>Telluria group</taxon>
        <taxon>Massilia</taxon>
    </lineage>
</organism>